<keyword evidence="4" id="KW-1133">Transmembrane helix</keyword>
<feature type="domain" description="C2" evidence="7">
    <location>
        <begin position="1407"/>
        <end position="1526"/>
    </location>
</feature>
<dbReference type="Proteomes" id="UP000823561">
    <property type="component" value="Chromosome 10"/>
</dbReference>
<keyword evidence="5" id="KW-0472">Membrane</keyword>
<dbReference type="GO" id="GO:0007009">
    <property type="term" value="P:plasma membrane organization"/>
    <property type="evidence" value="ECO:0007669"/>
    <property type="project" value="TreeGrafter"/>
</dbReference>
<evidence type="ECO:0000256" key="4">
    <source>
        <dbReference type="ARBA" id="ARBA00022989"/>
    </source>
</evidence>
<dbReference type="InterPro" id="IPR012968">
    <property type="entry name" value="FerIin_dom"/>
</dbReference>
<dbReference type="InterPro" id="IPR037722">
    <property type="entry name" value="C2C_Ferlin"/>
</dbReference>
<evidence type="ECO:0000256" key="5">
    <source>
        <dbReference type="ARBA" id="ARBA00023136"/>
    </source>
</evidence>
<dbReference type="CDD" id="cd04017">
    <property type="entry name" value="C2D_Ferlin"/>
    <property type="match status" value="1"/>
</dbReference>
<feature type="region of interest" description="Disordered" evidence="6">
    <location>
        <begin position="1207"/>
        <end position="1232"/>
    </location>
</feature>
<dbReference type="CDD" id="cd08374">
    <property type="entry name" value="C2F_Ferlin"/>
    <property type="match status" value="1"/>
</dbReference>
<organism evidence="8 9">
    <name type="scientific">Alosa alosa</name>
    <name type="common">allis shad</name>
    <dbReference type="NCBI Taxonomy" id="278164"/>
    <lineage>
        <taxon>Eukaryota</taxon>
        <taxon>Metazoa</taxon>
        <taxon>Chordata</taxon>
        <taxon>Craniata</taxon>
        <taxon>Vertebrata</taxon>
        <taxon>Euteleostomi</taxon>
        <taxon>Actinopterygii</taxon>
        <taxon>Neopterygii</taxon>
        <taxon>Teleostei</taxon>
        <taxon>Clupei</taxon>
        <taxon>Clupeiformes</taxon>
        <taxon>Clupeoidei</taxon>
        <taxon>Clupeidae</taxon>
        <taxon>Alosa</taxon>
    </lineage>
</organism>
<dbReference type="Gene3D" id="2.60.40.150">
    <property type="entry name" value="C2 domain"/>
    <property type="match status" value="5"/>
</dbReference>
<name>A0AAV6GKD2_9TELE</name>
<reference evidence="8" key="1">
    <citation type="submission" date="2020-10" db="EMBL/GenBank/DDBJ databases">
        <title>Chromosome-scale genome assembly of the Allis shad, Alosa alosa.</title>
        <authorList>
            <person name="Margot Z."/>
            <person name="Christophe K."/>
            <person name="Cabau C."/>
            <person name="Louis A."/>
            <person name="Berthelot C."/>
            <person name="Parey E."/>
            <person name="Roest Crollius H."/>
            <person name="Montfort J."/>
            <person name="Robinson-Rechavi M."/>
            <person name="Bucao C."/>
            <person name="Bouchez O."/>
            <person name="Gislard M."/>
            <person name="Lluch J."/>
            <person name="Milhes M."/>
            <person name="Lampietro C."/>
            <person name="Lopez Roques C."/>
            <person name="Donnadieu C."/>
            <person name="Braasch I."/>
            <person name="Desvignes T."/>
            <person name="Postlethwait J."/>
            <person name="Bobe J."/>
            <person name="Guiguen Y."/>
        </authorList>
    </citation>
    <scope>NUCLEOTIDE SEQUENCE</scope>
    <source>
        <strain evidence="8">M-15738</strain>
        <tissue evidence="8">Blood</tissue>
    </source>
</reference>
<dbReference type="SUPFAM" id="SSF49562">
    <property type="entry name" value="C2 domain (Calcium/lipid-binding domain, CaLB)"/>
    <property type="match status" value="6"/>
</dbReference>
<dbReference type="InterPro" id="IPR037724">
    <property type="entry name" value="C2E_Ferlin"/>
</dbReference>
<dbReference type="Pfam" id="PF08151">
    <property type="entry name" value="FerI"/>
    <property type="match status" value="1"/>
</dbReference>
<dbReference type="PANTHER" id="PTHR12546">
    <property type="entry name" value="FER-1-LIKE"/>
    <property type="match status" value="1"/>
</dbReference>
<dbReference type="InterPro" id="IPR037721">
    <property type="entry name" value="Ferlin"/>
</dbReference>
<keyword evidence="9" id="KW-1185">Reference proteome</keyword>
<dbReference type="CDD" id="cd04018">
    <property type="entry name" value="C2C_Ferlin"/>
    <property type="match status" value="1"/>
</dbReference>
<protein>
    <recommendedName>
        <fullName evidence="7">C2 domain-containing protein</fullName>
    </recommendedName>
</protein>
<comment type="caution">
    <text evidence="8">The sequence shown here is derived from an EMBL/GenBank/DDBJ whole genome shotgun (WGS) entry which is preliminary data.</text>
</comment>
<feature type="domain" description="C2" evidence="7">
    <location>
        <begin position="915"/>
        <end position="1043"/>
    </location>
</feature>
<keyword evidence="2" id="KW-0812">Transmembrane</keyword>
<dbReference type="SMART" id="SM01201">
    <property type="entry name" value="FerB"/>
    <property type="match status" value="1"/>
</dbReference>
<gene>
    <name evidence="8" type="ORF">AALO_G00136350</name>
</gene>
<feature type="domain" description="C2" evidence="7">
    <location>
        <begin position="1088"/>
        <end position="1211"/>
    </location>
</feature>
<feature type="region of interest" description="Disordered" evidence="6">
    <location>
        <begin position="497"/>
        <end position="535"/>
    </location>
</feature>
<evidence type="ECO:0000313" key="8">
    <source>
        <dbReference type="EMBL" id="KAG5274442.1"/>
    </source>
</evidence>
<feature type="compositionally biased region" description="Acidic residues" evidence="6">
    <location>
        <begin position="1302"/>
        <end position="1312"/>
    </location>
</feature>
<feature type="compositionally biased region" description="Acidic residues" evidence="6">
    <location>
        <begin position="1209"/>
        <end position="1219"/>
    </location>
</feature>
<dbReference type="InterPro" id="IPR055072">
    <property type="entry name" value="Ferlin_DSRM"/>
</dbReference>
<evidence type="ECO:0000256" key="6">
    <source>
        <dbReference type="SAM" id="MobiDB-lite"/>
    </source>
</evidence>
<sequence length="1798" mass="205295">MNYDEVSCSALTIFAPTTVTSTVTFLSCHASDFVSCANSAVIISKVVICEDCCPENTDAALVIRNTGFDDPSSKQPPRQPQKLDQEARILGRSLIKTGEEDEDDDDDDYDDDYDMADMESANITFTPILSRCRPLSKHELAATPKLQTFQVNVNVIEAQNLVGVNINPAVYVTVGDEKKHTATQKSTNFPFYNENFMFEFQETQAVLFDKVIEISVVHKRTLAFLMTRIGTFKIDISTVYSQPDHRFYQKWAPLTDPKDTRTGVKGYVKCTVSVLMKGDPMSLASLPPASSQNDDIEKNLLLPKRMPVERPWAKFLLKIYRAEGLPSMTAGFMGGFSKMMGEKKVFIDPYVQVTFAGQQGETSVEGNTNAPEWNEQISFIEQFPPLARRLKVQILDDANFGDIAVATHFLDLQQISNHNRNGFNPTFGPSWINLYGSPQNSTLRDIHRALNEGLSEGIFYRGRLLLSLGVEVYSSSSAVSESKGLASVKSALGKLSLKRKSKKSKEKKKKKKDQDVEMGRSGPAEDLDDAGSEVPGSVTVDVEEIHPLPENFAGEKEEFLLFASLFEVTMIDPSIGTKLVTFEISIGNYGKAADIVVKSKKSAHQDDLSEDRQALLDSEDELEREDLLEVSQRDRSVTAPRRPQSTEYDRSFSCIPLFHEKPCIYVWNYFEDHSFRLHNSNWLSKMADRLASLVNLNRNVTYYQPSRFSNLLCEYGIDEVEKLFRRPRSNAKERLMEVFLEFVASCKQYVSNTERKRPSRPNTLDKCRQEFVKKNIILLAKQSLRARRRTTRRTAKERLADAKRILNRVRFLAKEPQSTLPDVFLWMMSGGKRVAYARIPSHSILFSLVEEEKGRDCGKLTTIYMKTPGAPVGEVFAKLETYLWLGVTKYAKNCVSSLPEEFRPVHEEAISGTPIPANMPPSKLAVEDSRYFQLRAHIYQARGIIAADDNGLSDPFTKVVFSTQCQVTRVIEATLSPTWSELLLFDQILMEGSKADFRDDPPVVIINLYDYNKLGSPQSLGRAFASPELKYVEEPYKKPMLQFFDISKGKVKAGELLAAFELIELDYASFGEPSLPADVDPREPEYLAGERFYIIPEGVRPVLRNFRIEVLYWGLRDLKRVNLFEVEKPQVRIECAGQMIESEEIESYKLNPNFTEMVKRFDVELPELVYLHPPLTIFVMEQRAFGRLVLVGTHVVQSLMHFAPRDLEEWREEEEDEPEPPERKPPKKASTPLHAVINMDLGGLPLKASKIPINPLNLVMAPLKKVRKKEEELEEEEPEKEELDWWSKYYASLAELEKQEEKDLEDLEDQQEAEGGNLNISTLDAEDDDAMVIEIEPPKPKRKMIATLQLYKSELENEFSQFMDWLHIFPIYKGKSNFDDEEEDESERTMGKYKGSFLIYPISKEDEDDDCRITSGVPKNAPMKVLMRVYVVKATNLAPTDPNGKADPYVVVKVGQQQMDSKERYIPKQLNPVFGEVFELNVSFPLETELTLIVYDHDLVGSDDLIGETRIDLENRFYSQHRAGCGIALYYDKDGYNQWRDVKKPSAVLAELCRKNEIPSPEYRDSEIKVLNKIFKVPPEAIPEELLKKNKKTEEDLNELDEHKALSVLHRWGEMREFCVTACPLVPEHVEVRSLLNPDKPGLPQGYVHMWVDMFPVDVPAPPPVNIKPRLPISYELRVIIWNTDDVVLDDVNPFTGEPSSDIYVKGWVKGLEDEKQETDVHFNSLTGEGNFNWRFVFHFDYLPTEKEITYKKKESFFSLEESEYRQPPVLVLQVWDYDRIAANDFLGENIHHEFNYL</sequence>
<proteinExistence type="predicted"/>
<dbReference type="InterPro" id="IPR037720">
    <property type="entry name" value="C2B_Ferlin"/>
</dbReference>
<dbReference type="PANTHER" id="PTHR12546:SF36">
    <property type="entry name" value="FER-1-LIKE PROTEIN 4"/>
    <property type="match status" value="1"/>
</dbReference>
<accession>A0AAV6GKD2</accession>
<keyword evidence="3" id="KW-0677">Repeat</keyword>
<dbReference type="CDD" id="cd04011">
    <property type="entry name" value="C2B_Ferlin"/>
    <property type="match status" value="1"/>
</dbReference>
<evidence type="ECO:0000256" key="3">
    <source>
        <dbReference type="ARBA" id="ARBA00022737"/>
    </source>
</evidence>
<dbReference type="SMART" id="SM00239">
    <property type="entry name" value="C2"/>
    <property type="match status" value="5"/>
</dbReference>
<feature type="domain" description="C2" evidence="7">
    <location>
        <begin position="134"/>
        <end position="252"/>
    </location>
</feature>
<dbReference type="EMBL" id="JADWDJ010000010">
    <property type="protein sequence ID" value="KAG5274442.1"/>
    <property type="molecule type" value="Genomic_DNA"/>
</dbReference>
<dbReference type="CDD" id="cd04037">
    <property type="entry name" value="C2E_Ferlin"/>
    <property type="match status" value="1"/>
</dbReference>
<dbReference type="PROSITE" id="PS50004">
    <property type="entry name" value="C2"/>
    <property type="match status" value="6"/>
</dbReference>
<dbReference type="InterPro" id="IPR037725">
    <property type="entry name" value="C2F_Ferlin"/>
</dbReference>
<evidence type="ECO:0000256" key="2">
    <source>
        <dbReference type="ARBA" id="ARBA00022692"/>
    </source>
</evidence>
<dbReference type="Pfam" id="PF22901">
    <property type="entry name" value="dsrm_Ferlin"/>
    <property type="match status" value="1"/>
</dbReference>
<dbReference type="Pfam" id="PF08150">
    <property type="entry name" value="FerB"/>
    <property type="match status" value="1"/>
</dbReference>
<dbReference type="InterPro" id="IPR012561">
    <property type="entry name" value="Ferlin_B-domain"/>
</dbReference>
<evidence type="ECO:0000313" key="9">
    <source>
        <dbReference type="Proteomes" id="UP000823561"/>
    </source>
</evidence>
<dbReference type="InterPro" id="IPR035892">
    <property type="entry name" value="C2_domain_sf"/>
</dbReference>
<dbReference type="InterPro" id="IPR000008">
    <property type="entry name" value="C2_dom"/>
</dbReference>
<feature type="domain" description="C2" evidence="7">
    <location>
        <begin position="1659"/>
        <end position="1798"/>
    </location>
</feature>
<evidence type="ECO:0000256" key="1">
    <source>
        <dbReference type="ARBA" id="ARBA00004167"/>
    </source>
</evidence>
<evidence type="ECO:0000259" key="7">
    <source>
        <dbReference type="PROSITE" id="PS50004"/>
    </source>
</evidence>
<dbReference type="Pfam" id="PF00168">
    <property type="entry name" value="C2"/>
    <property type="match status" value="4"/>
</dbReference>
<dbReference type="GO" id="GO:0016020">
    <property type="term" value="C:membrane"/>
    <property type="evidence" value="ECO:0007669"/>
    <property type="project" value="UniProtKB-SubCell"/>
</dbReference>
<dbReference type="SMART" id="SM01202">
    <property type="entry name" value="FerI"/>
    <property type="match status" value="1"/>
</dbReference>
<feature type="compositionally biased region" description="Basic residues" evidence="6">
    <location>
        <begin position="497"/>
        <end position="511"/>
    </location>
</feature>
<dbReference type="FunFam" id="2.60.40.150:FF:000034">
    <property type="entry name" value="otoferlin isoform X2"/>
    <property type="match status" value="1"/>
</dbReference>
<feature type="domain" description="C2" evidence="7">
    <location>
        <begin position="292"/>
        <end position="427"/>
    </location>
</feature>
<comment type="subcellular location">
    <subcellularLocation>
        <location evidence="1">Membrane</location>
        <topology evidence="1">Single-pass membrane protein</topology>
    </subcellularLocation>
</comment>
<dbReference type="InterPro" id="IPR037723">
    <property type="entry name" value="C2D_Ferlin"/>
</dbReference>
<feature type="region of interest" description="Disordered" evidence="6">
    <location>
        <begin position="1299"/>
        <end position="1322"/>
    </location>
</feature>